<dbReference type="GO" id="GO:0005615">
    <property type="term" value="C:extracellular space"/>
    <property type="evidence" value="ECO:0007669"/>
    <property type="project" value="InterPro"/>
</dbReference>
<dbReference type="InterPro" id="IPR011049">
    <property type="entry name" value="Serralysin-like_metalloprot_C"/>
</dbReference>
<dbReference type="Pfam" id="PF00353">
    <property type="entry name" value="HemolysinCabind"/>
    <property type="match status" value="5"/>
</dbReference>
<dbReference type="GO" id="GO:0006508">
    <property type="term" value="P:proteolysis"/>
    <property type="evidence" value="ECO:0007669"/>
    <property type="project" value="UniProtKB-KW"/>
</dbReference>
<dbReference type="PRINTS" id="PR00313">
    <property type="entry name" value="CABNDNGRPT"/>
</dbReference>
<dbReference type="SMART" id="SM00235">
    <property type="entry name" value="ZnMc"/>
    <property type="match status" value="1"/>
</dbReference>
<dbReference type="CDD" id="cd04277">
    <property type="entry name" value="ZnMc_serralysin_like"/>
    <property type="match status" value="1"/>
</dbReference>
<dbReference type="Pfam" id="PF08548">
    <property type="entry name" value="Peptidase_M10_C"/>
    <property type="match status" value="1"/>
</dbReference>
<comment type="cofactor">
    <cofactor evidence="1">
        <name>Ca(2+)</name>
        <dbReference type="ChEBI" id="CHEBI:29108"/>
    </cofactor>
</comment>
<dbReference type="InterPro" id="IPR006026">
    <property type="entry name" value="Peptidase_Metallo"/>
</dbReference>
<dbReference type="PROSITE" id="PS50041">
    <property type="entry name" value="C_TYPE_LECTIN_2"/>
    <property type="match status" value="1"/>
</dbReference>
<sequence>MATPTSKGKVSNIKFSGIHHIDSLLGNNKWGGSTGKGVNLTYSFGEWGSSWYKTNYGDSEPWSGFSPLTSIQRIAAENALKAWSEVANINFTKVIDSKKVAGDIRFAKSSKPNTAWAYFPYASTEAGDIWFSHSNSYNTATKGTYGYQTFLHEIGHALGLKHPHEKDGSGVVANLNIDTTAYTVMSYRSYVNQPLSAYSQKFFPTTPMLHDIAAIQYIYGANMNTRKGNTVYKWAPGQQILETIWDAGGNDTIDWSNQSSNAKINLNAGQWSELGPAYWNGKEWESRTLAIAYGVTIENGIGGSGNDTIYGNNVANVLQGGEGNDYLSGGSGNDFLSGGTGSDRIYGGSGNDNLYGSSGNDTLSGSSGNDLLSGSSGNDYLHGGTGSDRMYGGSGNDRYVVDTIGDRVVEYTNQGIDRVYASITYQLGAHLENLTLTGTSSINGYGNDFNNVINGNSASNYISGGRGNDTVNGSSGNDLLSGSSGNDYLDGGTGSDRMYGGSGNDRYVVDTIGDRVVEYANQGIDRVYASITYQLGAHLENLTLTGTSSINGYGNDFNNVINGNSASNYIWGGRGNDTVNGGNGDDIIYGDYLTTWNGHSYILSQPGTWLSTQAEAQRLGGNLVTINNAIEQSWLNTTFGTNELFWIGLSDRTIEGQWQWVSGETSTYRNWSPGEPNDYRSSSIPDGEDYAAMGWGNQAWNDLQNYPSQYLRGIIELPSVPQEIGGNDNLYGGAGNDRIYAGAGDDILYGGTGNDVLSGGAGADKFVFNITTEGIDYITDFVSYQGDKLQISASGFGSGLVQGILDVGQFVLGAAALDTNDRFIYDRSSGLLSFDADGSGTLSAVQVANFSNKTALKNSDILIV</sequence>
<dbReference type="InterPro" id="IPR001343">
    <property type="entry name" value="Hemolysn_Ca-bd"/>
</dbReference>
<keyword evidence="6" id="KW-0479">Metal-binding</keyword>
<dbReference type="GO" id="GO:0005509">
    <property type="term" value="F:calcium ion binding"/>
    <property type="evidence" value="ECO:0007669"/>
    <property type="project" value="InterPro"/>
</dbReference>
<dbReference type="Gene3D" id="3.10.100.10">
    <property type="entry name" value="Mannose-Binding Protein A, subunit A"/>
    <property type="match status" value="1"/>
</dbReference>
<organism evidence="11 12">
    <name type="scientific">Moorena producens (strain JHB)</name>
    <dbReference type="NCBI Taxonomy" id="1454205"/>
    <lineage>
        <taxon>Bacteria</taxon>
        <taxon>Bacillati</taxon>
        <taxon>Cyanobacteriota</taxon>
        <taxon>Cyanophyceae</taxon>
        <taxon>Coleofasciculales</taxon>
        <taxon>Coleofasciculaceae</taxon>
        <taxon>Moorena</taxon>
    </lineage>
</organism>
<evidence type="ECO:0000256" key="1">
    <source>
        <dbReference type="ARBA" id="ARBA00001913"/>
    </source>
</evidence>
<reference evidence="12" key="1">
    <citation type="submission" date="2016-10" db="EMBL/GenBank/DDBJ databases">
        <title>Comparative genomics uncovers the prolific and rare metabolic potential of the cyanobacterial genus Moorea.</title>
        <authorList>
            <person name="Leao T."/>
            <person name="Castelao G."/>
            <person name="Korobeynikov A."/>
            <person name="Monroe E.A."/>
            <person name="Podell S."/>
            <person name="Glukhov E."/>
            <person name="Allen E."/>
            <person name="Gerwick W.H."/>
            <person name="Gerwick L."/>
        </authorList>
    </citation>
    <scope>NUCLEOTIDE SEQUENCE [LARGE SCALE GENOMIC DNA]</scope>
    <source>
        <strain evidence="12">JHB</strain>
    </source>
</reference>
<evidence type="ECO:0000256" key="8">
    <source>
        <dbReference type="ARBA" id="ARBA00022801"/>
    </source>
</evidence>
<keyword evidence="7" id="KW-0677">Repeat</keyword>
<name>A0A1D9FUR0_MOOP1</name>
<evidence type="ECO:0000259" key="10">
    <source>
        <dbReference type="PROSITE" id="PS50041"/>
    </source>
</evidence>
<dbReference type="AlphaFoldDB" id="A0A1D9FUR0"/>
<dbReference type="InterPro" id="IPR013858">
    <property type="entry name" value="Peptidase_M10B_C"/>
</dbReference>
<accession>A0A1D9FUR0</accession>
<evidence type="ECO:0000313" key="11">
    <source>
        <dbReference type="EMBL" id="AOY79055.1"/>
    </source>
</evidence>
<comment type="subcellular location">
    <subcellularLocation>
        <location evidence="2">Secreted</location>
    </subcellularLocation>
</comment>
<evidence type="ECO:0000256" key="9">
    <source>
        <dbReference type="ARBA" id="ARBA00022833"/>
    </source>
</evidence>
<dbReference type="Proteomes" id="UP000176944">
    <property type="component" value="Chromosome"/>
</dbReference>
<evidence type="ECO:0000256" key="6">
    <source>
        <dbReference type="ARBA" id="ARBA00022723"/>
    </source>
</evidence>
<evidence type="ECO:0000313" key="12">
    <source>
        <dbReference type="Proteomes" id="UP000176944"/>
    </source>
</evidence>
<dbReference type="InterPro" id="IPR034007">
    <property type="entry name" value="CTLD_bac"/>
</dbReference>
<dbReference type="InterPro" id="IPR016186">
    <property type="entry name" value="C-type_lectin-like/link_sf"/>
</dbReference>
<evidence type="ECO:0000256" key="2">
    <source>
        <dbReference type="ARBA" id="ARBA00004613"/>
    </source>
</evidence>
<protein>
    <recommendedName>
        <fullName evidence="10">C-type lectin domain-containing protein</fullName>
    </recommendedName>
</protein>
<dbReference type="EMBL" id="CP017708">
    <property type="protein sequence ID" value="AOY79055.1"/>
    <property type="molecule type" value="Genomic_DNA"/>
</dbReference>
<evidence type="ECO:0000256" key="3">
    <source>
        <dbReference type="ARBA" id="ARBA00009490"/>
    </source>
</evidence>
<dbReference type="Gene3D" id="3.40.390.10">
    <property type="entry name" value="Collagenase (Catalytic Domain)"/>
    <property type="match status" value="1"/>
</dbReference>
<keyword evidence="9" id="KW-0862">Zinc</keyword>
<dbReference type="InterPro" id="IPR001304">
    <property type="entry name" value="C-type_lectin-like"/>
</dbReference>
<keyword evidence="5" id="KW-0645">Protease</keyword>
<dbReference type="GO" id="GO:0008270">
    <property type="term" value="F:zinc ion binding"/>
    <property type="evidence" value="ECO:0007669"/>
    <property type="project" value="InterPro"/>
</dbReference>
<dbReference type="SUPFAM" id="SSF51120">
    <property type="entry name" value="beta-Roll"/>
    <property type="match status" value="5"/>
</dbReference>
<keyword evidence="4" id="KW-0964">Secreted</keyword>
<dbReference type="PANTHER" id="PTHR38340">
    <property type="entry name" value="S-LAYER PROTEIN"/>
    <property type="match status" value="1"/>
</dbReference>
<dbReference type="InterPro" id="IPR050557">
    <property type="entry name" value="RTX_toxin/Mannuronan_C5-epim"/>
</dbReference>
<dbReference type="SMART" id="SM00034">
    <property type="entry name" value="CLECT"/>
    <property type="match status" value="1"/>
</dbReference>
<dbReference type="InterPro" id="IPR001818">
    <property type="entry name" value="Pept_M10_metallopeptidase"/>
</dbReference>
<evidence type="ECO:0000256" key="4">
    <source>
        <dbReference type="ARBA" id="ARBA00022525"/>
    </source>
</evidence>
<dbReference type="Pfam" id="PF00413">
    <property type="entry name" value="Peptidase_M10"/>
    <property type="match status" value="1"/>
</dbReference>
<proteinExistence type="inferred from homology"/>
<evidence type="ECO:0000256" key="7">
    <source>
        <dbReference type="ARBA" id="ARBA00022737"/>
    </source>
</evidence>
<feature type="domain" description="C-type lectin" evidence="10">
    <location>
        <begin position="596"/>
        <end position="702"/>
    </location>
</feature>
<dbReference type="Pfam" id="PF00059">
    <property type="entry name" value="Lectin_C"/>
    <property type="match status" value="1"/>
</dbReference>
<dbReference type="CDD" id="cd03603">
    <property type="entry name" value="CLECT_VCBS"/>
    <property type="match status" value="1"/>
</dbReference>
<keyword evidence="8" id="KW-0378">Hydrolase</keyword>
<dbReference type="PANTHER" id="PTHR38340:SF1">
    <property type="entry name" value="S-LAYER PROTEIN"/>
    <property type="match status" value="1"/>
</dbReference>
<dbReference type="PROSITE" id="PS00330">
    <property type="entry name" value="HEMOLYSIN_CALCIUM"/>
    <property type="match status" value="5"/>
</dbReference>
<dbReference type="GO" id="GO:0031012">
    <property type="term" value="C:extracellular matrix"/>
    <property type="evidence" value="ECO:0007669"/>
    <property type="project" value="InterPro"/>
</dbReference>
<dbReference type="SUPFAM" id="SSF55486">
    <property type="entry name" value="Metalloproteases ('zincins'), catalytic domain"/>
    <property type="match status" value="1"/>
</dbReference>
<evidence type="ECO:0000256" key="5">
    <source>
        <dbReference type="ARBA" id="ARBA00022670"/>
    </source>
</evidence>
<dbReference type="InterPro" id="IPR034033">
    <property type="entry name" value="Serralysin-like"/>
</dbReference>
<dbReference type="Gene3D" id="2.150.10.10">
    <property type="entry name" value="Serralysin-like metalloprotease, C-terminal"/>
    <property type="match status" value="5"/>
</dbReference>
<dbReference type="InterPro" id="IPR016187">
    <property type="entry name" value="CTDL_fold"/>
</dbReference>
<dbReference type="SUPFAM" id="SSF56436">
    <property type="entry name" value="C-type lectin-like"/>
    <property type="match status" value="1"/>
</dbReference>
<dbReference type="InterPro" id="IPR018511">
    <property type="entry name" value="Hemolysin-typ_Ca-bd_CS"/>
</dbReference>
<dbReference type="GO" id="GO:0004222">
    <property type="term" value="F:metalloendopeptidase activity"/>
    <property type="evidence" value="ECO:0007669"/>
    <property type="project" value="InterPro"/>
</dbReference>
<comment type="similarity">
    <text evidence="3">Belongs to the peptidase M10B family.</text>
</comment>
<dbReference type="InterPro" id="IPR024079">
    <property type="entry name" value="MetalloPept_cat_dom_sf"/>
</dbReference>
<gene>
    <name evidence="11" type="ORF">BJP36_03165</name>
</gene>